<protein>
    <recommendedName>
        <fullName evidence="5">WVELL protein</fullName>
    </recommendedName>
</protein>
<name>A0A1Y0CKM8_9BACI</name>
<evidence type="ECO:0000313" key="4">
    <source>
        <dbReference type="Proteomes" id="UP000323393"/>
    </source>
</evidence>
<dbReference type="GeneID" id="96737823"/>
<dbReference type="RefSeq" id="WP_088017390.1">
    <property type="nucleotide sequence ID" value="NZ_CP020880.1"/>
</dbReference>
<dbReference type="EMBL" id="CP020880">
    <property type="protein sequence ID" value="ART75475.1"/>
    <property type="molecule type" value="Genomic_DNA"/>
</dbReference>
<dbReference type="Proteomes" id="UP000195573">
    <property type="component" value="Chromosome"/>
</dbReference>
<dbReference type="Proteomes" id="UP000323393">
    <property type="component" value="Unassembled WGS sequence"/>
</dbReference>
<evidence type="ECO:0000313" key="2">
    <source>
        <dbReference type="EMBL" id="TYS55474.1"/>
    </source>
</evidence>
<evidence type="ECO:0000313" key="1">
    <source>
        <dbReference type="EMBL" id="ART75475.1"/>
    </source>
</evidence>
<dbReference type="KEGG" id="bhk:B4U37_05195"/>
<reference evidence="1 3" key="1">
    <citation type="submission" date="2017-04" db="EMBL/GenBank/DDBJ databases">
        <title>Complete Genome Sequence of the Bacillus horikoshii 20a strain from Cuatro Cienegas, Coahuila, Mexico.</title>
        <authorList>
            <person name="Zarza E."/>
            <person name="Alcaraz L.D."/>
            <person name="Aguilar-Salinas B."/>
            <person name="Islas A."/>
            <person name="Olmedo-Alvarez G."/>
        </authorList>
    </citation>
    <scope>NUCLEOTIDE SEQUENCE [LARGE SCALE GENOMIC DNA]</scope>
    <source>
        <strain evidence="1 3">20a</strain>
    </source>
</reference>
<organism evidence="2 4">
    <name type="scientific">Sutcliffiella horikoshii</name>
    <dbReference type="NCBI Taxonomy" id="79883"/>
    <lineage>
        <taxon>Bacteria</taxon>
        <taxon>Bacillati</taxon>
        <taxon>Bacillota</taxon>
        <taxon>Bacilli</taxon>
        <taxon>Bacillales</taxon>
        <taxon>Bacillaceae</taxon>
        <taxon>Sutcliffiella</taxon>
    </lineage>
</organism>
<proteinExistence type="predicted"/>
<evidence type="ECO:0008006" key="5">
    <source>
        <dbReference type="Google" id="ProtNLM"/>
    </source>
</evidence>
<evidence type="ECO:0000313" key="3">
    <source>
        <dbReference type="Proteomes" id="UP000195573"/>
    </source>
</evidence>
<dbReference type="Pfam" id="PF14043">
    <property type="entry name" value="WVELL"/>
    <property type="match status" value="1"/>
</dbReference>
<sequence>MEQYFERLADHLMEKNSALTYDKARTWVELLWEDFESSYAKAGYEYKGKEMTERMVMQIIDRHGDSLHEFFSNNPKYKHLLNADDHLTH</sequence>
<reference evidence="2 4" key="2">
    <citation type="submission" date="2019-08" db="EMBL/GenBank/DDBJ databases">
        <title>Bacillus genomes from the desert of Cuatro Cienegas, Coahuila.</title>
        <authorList>
            <person name="Olmedo-Alvarez G."/>
        </authorList>
    </citation>
    <scope>NUCLEOTIDE SEQUENCE [LARGE SCALE GENOMIC DNA]</scope>
    <source>
        <strain evidence="2 4">CH88_3T</strain>
    </source>
</reference>
<keyword evidence="3" id="KW-1185">Reference proteome</keyword>
<accession>A0A1Y0CKM8</accession>
<dbReference type="AlphaFoldDB" id="A0A1Y0CKM8"/>
<dbReference type="InterPro" id="IPR026952">
    <property type="entry name" value="WVELL"/>
</dbReference>
<gene>
    <name evidence="1" type="ORF">B4U37_05195</name>
    <name evidence="2" type="ORF">FZC74_19150</name>
</gene>
<dbReference type="EMBL" id="VTEU01000012">
    <property type="protein sequence ID" value="TYS55474.1"/>
    <property type="molecule type" value="Genomic_DNA"/>
</dbReference>